<proteinExistence type="predicted"/>
<dbReference type="InterPro" id="IPR029033">
    <property type="entry name" value="His_PPase_superfam"/>
</dbReference>
<evidence type="ECO:0000313" key="2">
    <source>
        <dbReference type="Proteomes" id="UP001478862"/>
    </source>
</evidence>
<dbReference type="CDD" id="cd07040">
    <property type="entry name" value="HP"/>
    <property type="match status" value="1"/>
</dbReference>
<accession>A0ABV1MYH0</accession>
<reference evidence="1 2" key="1">
    <citation type="submission" date="2024-06" db="EMBL/GenBank/DDBJ databases">
        <title>Lysinibacillus zambalefons sp. nov., a Novel Firmicute Isolated from the Poon Bato Zambales Hyperalkaline Spring.</title>
        <authorList>
            <person name="Aja J.A."/>
            <person name="Lazaro J.E.H."/>
            <person name="Llorin L.D."/>
            <person name="Lim K.R."/>
            <person name="Teodosio J."/>
            <person name="Dalisay D.S."/>
        </authorList>
    </citation>
    <scope>NUCLEOTIDE SEQUENCE [LARGE SCALE GENOMIC DNA]</scope>
    <source>
        <strain evidence="1 2">M3</strain>
    </source>
</reference>
<dbReference type="SUPFAM" id="SSF53254">
    <property type="entry name" value="Phosphoglycerate mutase-like"/>
    <property type="match status" value="1"/>
</dbReference>
<dbReference type="RefSeq" id="WP_349660786.1">
    <property type="nucleotide sequence ID" value="NZ_JBEGDG010000013.1"/>
</dbReference>
<organism evidence="1 2">
    <name type="scientific">Lysinibacillus zambalensis</name>
    <dbReference type="NCBI Taxonomy" id="3160866"/>
    <lineage>
        <taxon>Bacteria</taxon>
        <taxon>Bacillati</taxon>
        <taxon>Bacillota</taxon>
        <taxon>Bacilli</taxon>
        <taxon>Bacillales</taxon>
        <taxon>Bacillaceae</taxon>
        <taxon>Lysinibacillus</taxon>
    </lineage>
</organism>
<dbReference type="EMBL" id="JBEGDG010000013">
    <property type="protein sequence ID" value="MEQ6356313.1"/>
    <property type="molecule type" value="Genomic_DNA"/>
</dbReference>
<comment type="caution">
    <text evidence="1">The sequence shown here is derived from an EMBL/GenBank/DDBJ whole genome shotgun (WGS) entry which is preliminary data.</text>
</comment>
<dbReference type="Pfam" id="PF00300">
    <property type="entry name" value="His_Phos_1"/>
    <property type="match status" value="1"/>
</dbReference>
<evidence type="ECO:0000313" key="1">
    <source>
        <dbReference type="EMBL" id="MEQ6356313.1"/>
    </source>
</evidence>
<dbReference type="Gene3D" id="3.40.50.1240">
    <property type="entry name" value="Phosphoglycerate mutase-like"/>
    <property type="match status" value="1"/>
</dbReference>
<protein>
    <submittedName>
        <fullName evidence="1">Histidine phosphatase family protein</fullName>
    </submittedName>
</protein>
<gene>
    <name evidence="1" type="ORF">ABNX05_16920</name>
</gene>
<sequence>MDKSILDLLRKGGFVLYARHGQATVGVDQPYLNFQDCVTQRNLSEFGRRQAVYFGQLLRHLQIPISSPVVVSPFCRTVETAQLAFPYSYIQIDPIGYEIYKLGGAIPFVEKSNILSNAQSVLERKPSQGMNQVIVAHSFPEDVGLGEISNMGMVIVKPNGPGNGYEIIKKLTLEDLSLLN</sequence>
<dbReference type="Proteomes" id="UP001478862">
    <property type="component" value="Unassembled WGS sequence"/>
</dbReference>
<name>A0ABV1MYH0_9BACI</name>
<dbReference type="InterPro" id="IPR013078">
    <property type="entry name" value="His_Pase_superF_clade-1"/>
</dbReference>
<keyword evidence="2" id="KW-1185">Reference proteome</keyword>